<dbReference type="AlphaFoldDB" id="A0A1M4PKJ8"/>
<dbReference type="InterPro" id="IPR029149">
    <property type="entry name" value="Creatin/AminoP/Spt16_N"/>
</dbReference>
<dbReference type="Gene3D" id="3.90.230.10">
    <property type="entry name" value="Creatinase/methionine aminopeptidase superfamily"/>
    <property type="match status" value="1"/>
</dbReference>
<accession>A0A1M4PKJ8</accession>
<dbReference type="EMBL" id="LT669839">
    <property type="protein sequence ID" value="SHD75973.1"/>
    <property type="molecule type" value="Genomic_DNA"/>
</dbReference>
<evidence type="ECO:0000313" key="3">
    <source>
        <dbReference type="EMBL" id="SHD75973.1"/>
    </source>
</evidence>
<feature type="domain" description="Creatinase N-terminal" evidence="2">
    <location>
        <begin position="22"/>
        <end position="169"/>
    </location>
</feature>
<dbReference type="InterPro" id="IPR000994">
    <property type="entry name" value="Pept_M24"/>
</dbReference>
<evidence type="ECO:0000259" key="2">
    <source>
        <dbReference type="Pfam" id="PF01321"/>
    </source>
</evidence>
<evidence type="ECO:0000313" key="4">
    <source>
        <dbReference type="Proteomes" id="UP000245423"/>
    </source>
</evidence>
<feature type="domain" description="Peptidase M24" evidence="1">
    <location>
        <begin position="176"/>
        <end position="380"/>
    </location>
</feature>
<name>A0A1M4PKJ8_9FIRM</name>
<evidence type="ECO:0000259" key="1">
    <source>
        <dbReference type="Pfam" id="PF00557"/>
    </source>
</evidence>
<dbReference type="RefSeq" id="WP_025640434.1">
    <property type="nucleotide sequence ID" value="NZ_LT669839.1"/>
</dbReference>
<dbReference type="GO" id="GO:0004177">
    <property type="term" value="F:aminopeptidase activity"/>
    <property type="evidence" value="ECO:0007669"/>
    <property type="project" value="UniProtKB-ARBA"/>
</dbReference>
<gene>
    <name evidence="3" type="ORF">CUESP1_0589</name>
</gene>
<sequence length="397" mass="44826">MSISNNYRALFATFPKEEYIERCKKAQKIMASKDIDVMILTQKENIEYFSGYYTTHWAVKGIPNGVVLFYADEMPALVVPDFLSGTAERTSWLEDVIIHHKTHAKPRDLIHMVVDLLKTKKLLNKRIAIEMGPEIMINLTKEDHDILMDALSDAEIVSSEDIIWGTRSIKSEREIECIRKAVASTAKAYKALKDNFLKHGVSEIDIAKYVQIKMLEYGADGVGFINFRAGRERYPMGDTYPQERTIREGDMLVLDGGALYKGYWADICRVVHVGTPSKEHLRMHEIALNAQKAGINVVKAGTKVSEIYKAVRQILKESKVQDRLSMCGHAVGKDLHEPPILTADCDTILEEGMVITIEPWIHDYDGLGIIAVEDIVVVTAEGCENITNLEKKDLWTI</sequence>
<dbReference type="SUPFAM" id="SSF55920">
    <property type="entry name" value="Creatinase/aminopeptidase"/>
    <property type="match status" value="1"/>
</dbReference>
<reference evidence="3 4" key="1">
    <citation type="submission" date="2016-11" db="EMBL/GenBank/DDBJ databases">
        <authorList>
            <person name="Manzoor S."/>
        </authorList>
    </citation>
    <scope>NUCLEOTIDE SEQUENCE [LARGE SCALE GENOMIC DNA]</scope>
    <source>
        <strain evidence="3">Clostridium ultunense strain Esp</strain>
    </source>
</reference>
<keyword evidence="3" id="KW-0645">Protease</keyword>
<dbReference type="PRINTS" id="PR00599">
    <property type="entry name" value="MAPEPTIDASE"/>
</dbReference>
<dbReference type="GO" id="GO:0008235">
    <property type="term" value="F:metalloexopeptidase activity"/>
    <property type="evidence" value="ECO:0007669"/>
    <property type="project" value="UniProtKB-ARBA"/>
</dbReference>
<dbReference type="InterPro" id="IPR001714">
    <property type="entry name" value="Pept_M24_MAP"/>
</dbReference>
<dbReference type="PANTHER" id="PTHR46112">
    <property type="entry name" value="AMINOPEPTIDASE"/>
    <property type="match status" value="1"/>
</dbReference>
<dbReference type="PANTHER" id="PTHR46112:SF2">
    <property type="entry name" value="XAA-PRO AMINOPEPTIDASE P-RELATED"/>
    <property type="match status" value="1"/>
</dbReference>
<keyword evidence="4" id="KW-1185">Reference proteome</keyword>
<dbReference type="EC" id="3.4.13.9" evidence="3"/>
<keyword evidence="3" id="KW-0224">Dipeptidase</keyword>
<organism evidence="3 4">
    <name type="scientific">[Clostridium] ultunense Esp</name>
    <dbReference type="NCBI Taxonomy" id="1288971"/>
    <lineage>
        <taxon>Bacteria</taxon>
        <taxon>Bacillati</taxon>
        <taxon>Bacillota</taxon>
        <taxon>Tissierellia</taxon>
        <taxon>Tissierellales</taxon>
        <taxon>Tepidimicrobiaceae</taxon>
        <taxon>Schnuerera</taxon>
    </lineage>
</organism>
<dbReference type="InterPro" id="IPR000587">
    <property type="entry name" value="Creatinase_N"/>
</dbReference>
<proteinExistence type="predicted"/>
<dbReference type="Proteomes" id="UP000245423">
    <property type="component" value="Chromosome 1"/>
</dbReference>
<dbReference type="Pfam" id="PF00557">
    <property type="entry name" value="Peptidase_M24"/>
    <property type="match status" value="1"/>
</dbReference>
<protein>
    <submittedName>
        <fullName evidence="3">Putative Xaa-Pro dipeptidase</fullName>
        <ecNumber evidence="3">3.4.13.9</ecNumber>
    </submittedName>
</protein>
<dbReference type="SUPFAM" id="SSF53092">
    <property type="entry name" value="Creatinase/prolidase N-terminal domain"/>
    <property type="match status" value="1"/>
</dbReference>
<dbReference type="Gene3D" id="3.40.350.10">
    <property type="entry name" value="Creatinase/prolidase N-terminal domain"/>
    <property type="match status" value="1"/>
</dbReference>
<dbReference type="GO" id="GO:0102009">
    <property type="term" value="F:proline dipeptidase activity"/>
    <property type="evidence" value="ECO:0007669"/>
    <property type="project" value="UniProtKB-EC"/>
</dbReference>
<dbReference type="InterPro" id="IPR036005">
    <property type="entry name" value="Creatinase/aminopeptidase-like"/>
</dbReference>
<keyword evidence="3" id="KW-0378">Hydrolase</keyword>
<dbReference type="Pfam" id="PF01321">
    <property type="entry name" value="Creatinase_N"/>
    <property type="match status" value="1"/>
</dbReference>
<dbReference type="InterPro" id="IPR050659">
    <property type="entry name" value="Peptidase_M24B"/>
</dbReference>
<dbReference type="OrthoDB" id="9806388at2"/>